<feature type="region of interest" description="Disordered" evidence="1">
    <location>
        <begin position="49"/>
        <end position="87"/>
    </location>
</feature>
<organism evidence="2 3">
    <name type="scientific">Bifiguratus adelaidae</name>
    <dbReference type="NCBI Taxonomy" id="1938954"/>
    <lineage>
        <taxon>Eukaryota</taxon>
        <taxon>Fungi</taxon>
        <taxon>Fungi incertae sedis</taxon>
        <taxon>Mucoromycota</taxon>
        <taxon>Mucoromycotina</taxon>
        <taxon>Endogonomycetes</taxon>
        <taxon>Endogonales</taxon>
        <taxon>Endogonales incertae sedis</taxon>
        <taxon>Bifiguratus</taxon>
    </lineage>
</organism>
<dbReference type="AlphaFoldDB" id="A0A261XWC5"/>
<feature type="compositionally biased region" description="Polar residues" evidence="1">
    <location>
        <begin position="72"/>
        <end position="87"/>
    </location>
</feature>
<sequence>MNYYDIPITGAEQDFEFVPQVQDPAAQLAVIQDYVNALPSLFLLTTIGGRPPEPVAETTEPADAADLGRGVTTETADSVNTPTVVSE</sequence>
<accession>A0A261XWC5</accession>
<proteinExistence type="predicted"/>
<dbReference type="EMBL" id="MVBO01000133">
    <property type="protein sequence ID" value="OZJ02685.1"/>
    <property type="molecule type" value="Genomic_DNA"/>
</dbReference>
<reference evidence="2 3" key="1">
    <citation type="journal article" date="2017" name="Mycologia">
        <title>Bifiguratus adelaidae, gen. et sp. nov., a new member of Mucoromycotina in endophytic and soil-dwelling habitats.</title>
        <authorList>
            <person name="Torres-Cruz T.J."/>
            <person name="Billingsley Tobias T.L."/>
            <person name="Almatruk M."/>
            <person name="Hesse C."/>
            <person name="Kuske C.R."/>
            <person name="Desiro A."/>
            <person name="Benucci G.M."/>
            <person name="Bonito G."/>
            <person name="Stajich J.E."/>
            <person name="Dunlap C."/>
            <person name="Arnold A.E."/>
            <person name="Porras-Alfaro A."/>
        </authorList>
    </citation>
    <scope>NUCLEOTIDE SEQUENCE [LARGE SCALE GENOMIC DNA]</scope>
    <source>
        <strain evidence="2 3">AZ0501</strain>
    </source>
</reference>
<evidence type="ECO:0000313" key="3">
    <source>
        <dbReference type="Proteomes" id="UP000242875"/>
    </source>
</evidence>
<evidence type="ECO:0000313" key="2">
    <source>
        <dbReference type="EMBL" id="OZJ02685.1"/>
    </source>
</evidence>
<evidence type="ECO:0000256" key="1">
    <source>
        <dbReference type="SAM" id="MobiDB-lite"/>
    </source>
</evidence>
<feature type="compositionally biased region" description="Low complexity" evidence="1">
    <location>
        <begin position="55"/>
        <end position="65"/>
    </location>
</feature>
<name>A0A261XWC5_9FUNG</name>
<dbReference type="Proteomes" id="UP000242875">
    <property type="component" value="Unassembled WGS sequence"/>
</dbReference>
<comment type="caution">
    <text evidence="2">The sequence shown here is derived from an EMBL/GenBank/DDBJ whole genome shotgun (WGS) entry which is preliminary data.</text>
</comment>
<protein>
    <submittedName>
        <fullName evidence="2">Uncharacterized protein</fullName>
    </submittedName>
</protein>
<keyword evidence="3" id="KW-1185">Reference proteome</keyword>
<gene>
    <name evidence="2" type="ORF">BZG36_05115</name>
</gene>